<comment type="caution">
    <text evidence="1">The sequence shown here is derived from an EMBL/GenBank/DDBJ whole genome shotgun (WGS) entry which is preliminary data.</text>
</comment>
<dbReference type="EMBL" id="JAGTPW010000031">
    <property type="protein sequence ID" value="MBR8645339.1"/>
    <property type="molecule type" value="Genomic_DNA"/>
</dbReference>
<evidence type="ECO:0000313" key="1">
    <source>
        <dbReference type="EMBL" id="MBR8645339.1"/>
    </source>
</evidence>
<evidence type="ECO:0000313" key="2">
    <source>
        <dbReference type="Proteomes" id="UP000680045"/>
    </source>
</evidence>
<reference evidence="1" key="1">
    <citation type="submission" date="2021-04" db="EMBL/GenBank/DDBJ databases">
        <title>Whole genome sequencing of Enterococci isolates from hospitalized patients.</title>
        <authorList>
            <person name="Ogoti B.M."/>
            <person name="Onyambu F.G."/>
        </authorList>
    </citation>
    <scope>NUCLEOTIDE SEQUENCE</scope>
    <source>
        <strain evidence="1">242</strain>
    </source>
</reference>
<protein>
    <submittedName>
        <fullName evidence="1">Uncharacterized protein</fullName>
    </submittedName>
</protein>
<accession>A0A941FJS7</accession>
<dbReference type="Proteomes" id="UP000680045">
    <property type="component" value="Unassembled WGS sequence"/>
</dbReference>
<gene>
    <name evidence="1" type="ORF">KEH51_17420</name>
</gene>
<sequence length="85" mass="9686">MGTIRDRGLVKWQAALIMPEHIALNKKIREVDYFLNKNLSLMNTRLKSLKTHGEPTRSATVRPTGTTKSTTVILLMVKQRPIGNW</sequence>
<organism evidence="1 2">
    <name type="scientific">Peribacillus frigoritolerans</name>
    <dbReference type="NCBI Taxonomy" id="450367"/>
    <lineage>
        <taxon>Bacteria</taxon>
        <taxon>Bacillati</taxon>
        <taxon>Bacillota</taxon>
        <taxon>Bacilli</taxon>
        <taxon>Bacillales</taxon>
        <taxon>Bacillaceae</taxon>
        <taxon>Peribacillus</taxon>
    </lineage>
</organism>
<name>A0A941FJS7_9BACI</name>
<dbReference type="AlphaFoldDB" id="A0A941FJS7"/>
<proteinExistence type="predicted"/>